<organism evidence="1 3">
    <name type="scientific">Bartonella kosoyi</name>
    <dbReference type="NCBI Taxonomy" id="2133959"/>
    <lineage>
        <taxon>Bacteria</taxon>
        <taxon>Pseudomonadati</taxon>
        <taxon>Pseudomonadota</taxon>
        <taxon>Alphaproteobacteria</taxon>
        <taxon>Hyphomicrobiales</taxon>
        <taxon>Bartonellaceae</taxon>
        <taxon>Bartonella</taxon>
    </lineage>
</organism>
<name>A0A5B9CWT1_9HYPH</name>
<reference evidence="1 3" key="1">
    <citation type="journal article" date="2020" name="Int. J. Syst. Evol. Microbiol.">
        <title>Bartonella kosoyi sp. nov. and Bartonella krasnovii sp. nov., two novel species closely related to the zoonotic Bartonella elizabethae, isolated from black rats and wild desert rodent-fleas.</title>
        <authorList>
            <person name="Gutierrez R."/>
            <person name="Shalit T."/>
            <person name="Markus B."/>
            <person name="Yuan C."/>
            <person name="Nachum-Biala Y."/>
            <person name="Elad D."/>
            <person name="Harrus S."/>
        </authorList>
    </citation>
    <scope>NUCLEOTIDE SEQUENCE [LARGE SCALE GENOMIC DNA]</scope>
    <source>
        <strain evidence="1 3">Tel Aviv</strain>
    </source>
</reference>
<evidence type="ECO:0000313" key="3">
    <source>
        <dbReference type="Proteomes" id="UP000321940"/>
    </source>
</evidence>
<keyword evidence="3" id="KW-1185">Reference proteome</keyword>
<dbReference type="RefSeq" id="WP_120100876.1">
    <property type="nucleotide sequence ID" value="NZ_CP031843.2"/>
</dbReference>
<evidence type="ECO:0000313" key="2">
    <source>
        <dbReference type="EMBL" id="QEE09429.1"/>
    </source>
</evidence>
<dbReference type="AlphaFoldDB" id="A0A5B9CWT1"/>
<protein>
    <submittedName>
        <fullName evidence="1">Phage protein</fullName>
    </submittedName>
</protein>
<dbReference type="EMBL" id="CP031843">
    <property type="protein sequence ID" value="QEE09429.1"/>
    <property type="molecule type" value="Genomic_DNA"/>
</dbReference>
<dbReference type="KEGG" id="bky:D1093_04320"/>
<evidence type="ECO:0000313" key="1">
    <source>
        <dbReference type="EMBL" id="QEE08871.1"/>
    </source>
</evidence>
<dbReference type="Proteomes" id="UP000321940">
    <property type="component" value="Chromosome"/>
</dbReference>
<sequence>MKYILKLLSVLVLFMIAGCNFFKPSPGYLSMWEKPGADFTEVGKALLECGMPTPYDEDSENRKVSINAKATIYACMIQSGFRYKNEELSRIGGWCYTFREENLPICQPGAVIPKRSVKKRLNSPFCKRYKNADECQP</sequence>
<proteinExistence type="predicted"/>
<dbReference type="KEGG" id="bky:D1093_07335"/>
<accession>A0A5B9CWT1</accession>
<dbReference type="PROSITE" id="PS51257">
    <property type="entry name" value="PROKAR_LIPOPROTEIN"/>
    <property type="match status" value="1"/>
</dbReference>
<dbReference type="EMBL" id="CP031843">
    <property type="protein sequence ID" value="QEE08871.1"/>
    <property type="molecule type" value="Genomic_DNA"/>
</dbReference>
<gene>
    <name evidence="1" type="ORF">D1093_04320</name>
    <name evidence="2" type="ORF">D1093_07335</name>
</gene>